<reference evidence="6 8" key="2">
    <citation type="submission" date="2019-11" db="EMBL/GenBank/DDBJ databases">
        <title>Characterisation of Fundicoccus ignavus gen. nov. sp. nov., a novel genus of the family Aerococcaceae isolated from bulk tank milk.</title>
        <authorList>
            <person name="Siebert A."/>
            <person name="Huptas C."/>
            <person name="Wenning M."/>
            <person name="Scherer S."/>
            <person name="Doll E.V."/>
        </authorList>
    </citation>
    <scope>NUCLEOTIDE SEQUENCE [LARGE SCALE GENOMIC DNA]</scope>
    <source>
        <strain evidence="3 8">DSM 109653</strain>
        <strain evidence="4 6">WS4759</strain>
    </source>
</reference>
<sequence>MKWKIVTDSGSDIRKIDHLNDDVAFESVPLMLNIGNKVYVDDENVDLGSLMDAMEGEASASSSACPAPNAYAETYKGADNVIVFTLSSNLSGSYNSASLGRDLILENNPDANIFVFDSLSAGAEMNLLVRKAAELANQGLEFDELVSQLKAYHANTTVAFLLESVDNLVKNGRVNKIVGQMIGLLGIRLVGRRTDEGRIELAHKSKGNKRAMRTLIDELVSNGYRGGDLEITHAANLETAEAVKAALLEKFPQTEITILQMSGLCSFYAQRKGLIIGYQTI</sequence>
<evidence type="ECO:0000256" key="2">
    <source>
        <dbReference type="ARBA" id="ARBA00023121"/>
    </source>
</evidence>
<keyword evidence="2" id="KW-0446">Lipid-binding</keyword>
<gene>
    <name evidence="5" type="ORF">GF867_11480</name>
    <name evidence="4" type="ORF">GIY09_05260</name>
    <name evidence="3" type="ORF">GIY11_12075</name>
</gene>
<dbReference type="EMBL" id="WJQT01000022">
    <property type="protein sequence ID" value="MRJ48186.1"/>
    <property type="molecule type" value="Genomic_DNA"/>
</dbReference>
<dbReference type="RefSeq" id="WP_153833243.1">
    <property type="nucleotide sequence ID" value="NZ_WJQR01000020.1"/>
</dbReference>
<name>A0A6I2GY20_9LACT</name>
<dbReference type="NCBIfam" id="TIGR00762">
    <property type="entry name" value="DegV"/>
    <property type="match status" value="1"/>
</dbReference>
<dbReference type="InterPro" id="IPR050270">
    <property type="entry name" value="DegV_domain_contain"/>
</dbReference>
<organism evidence="4 6">
    <name type="scientific">Fundicoccus ignavus</name>
    <dbReference type="NCBI Taxonomy" id="2664442"/>
    <lineage>
        <taxon>Bacteria</taxon>
        <taxon>Bacillati</taxon>
        <taxon>Bacillota</taxon>
        <taxon>Bacilli</taxon>
        <taxon>Lactobacillales</taxon>
        <taxon>Aerococcaceae</taxon>
        <taxon>Fundicoccus</taxon>
    </lineage>
</organism>
<dbReference type="Gene3D" id="3.40.50.10440">
    <property type="entry name" value="Dihydroxyacetone kinase, domain 1"/>
    <property type="match status" value="1"/>
</dbReference>
<comment type="function">
    <text evidence="1">May bind long-chain fatty acids, such as palmitate, and may play a role in lipid transport or fatty acid metabolism.</text>
</comment>
<comment type="caution">
    <text evidence="4">The sequence shown here is derived from an EMBL/GenBank/DDBJ whole genome shotgun (WGS) entry which is preliminary data.</text>
</comment>
<dbReference type="PANTHER" id="PTHR33434">
    <property type="entry name" value="DEGV DOMAIN-CONTAINING PROTEIN DR_1986-RELATED"/>
    <property type="match status" value="1"/>
</dbReference>
<dbReference type="Proteomes" id="UP000469870">
    <property type="component" value="Unassembled WGS sequence"/>
</dbReference>
<evidence type="ECO:0000313" key="3">
    <source>
        <dbReference type="EMBL" id="MRI82741.1"/>
    </source>
</evidence>
<evidence type="ECO:0000313" key="6">
    <source>
        <dbReference type="Proteomes" id="UP000430975"/>
    </source>
</evidence>
<dbReference type="GO" id="GO:0008289">
    <property type="term" value="F:lipid binding"/>
    <property type="evidence" value="ECO:0007669"/>
    <property type="project" value="UniProtKB-KW"/>
</dbReference>
<evidence type="ECO:0000313" key="4">
    <source>
        <dbReference type="EMBL" id="MRI85283.1"/>
    </source>
</evidence>
<dbReference type="Pfam" id="PF02645">
    <property type="entry name" value="DegV"/>
    <property type="match status" value="1"/>
</dbReference>
<evidence type="ECO:0000313" key="8">
    <source>
        <dbReference type="Proteomes" id="UP000469870"/>
    </source>
</evidence>
<reference evidence="5 7" key="1">
    <citation type="submission" date="2019-11" db="EMBL/GenBank/DDBJ databases">
        <title>Characterisation of Fundicoccus ignavus gen. nov. sp. nov., a novel genus of the family Aerococcaceae from bulk tank milk.</title>
        <authorList>
            <person name="Siebert A."/>
            <person name="Huptas C."/>
            <person name="Wenning M."/>
            <person name="Scherer S."/>
            <person name="Doll E.V."/>
        </authorList>
    </citation>
    <scope>NUCLEOTIDE SEQUENCE [LARGE SCALE GENOMIC DNA]</scope>
    <source>
        <strain evidence="5 7">DSM 109652</strain>
    </source>
</reference>
<evidence type="ECO:0000313" key="7">
    <source>
        <dbReference type="Proteomes" id="UP000440066"/>
    </source>
</evidence>
<dbReference type="InterPro" id="IPR043168">
    <property type="entry name" value="DegV_C"/>
</dbReference>
<dbReference type="PANTHER" id="PTHR33434:SF2">
    <property type="entry name" value="FATTY ACID-BINDING PROTEIN TM_1468"/>
    <property type="match status" value="1"/>
</dbReference>
<evidence type="ECO:0000256" key="1">
    <source>
        <dbReference type="ARBA" id="ARBA00003238"/>
    </source>
</evidence>
<dbReference type="EMBL" id="WJQR01000020">
    <property type="protein sequence ID" value="MRI82741.1"/>
    <property type="molecule type" value="Genomic_DNA"/>
</dbReference>
<dbReference type="InterPro" id="IPR003797">
    <property type="entry name" value="DegV"/>
</dbReference>
<dbReference type="Gene3D" id="3.30.1180.10">
    <property type="match status" value="1"/>
</dbReference>
<evidence type="ECO:0000313" key="5">
    <source>
        <dbReference type="EMBL" id="MRJ48186.1"/>
    </source>
</evidence>
<dbReference type="Proteomes" id="UP000440066">
    <property type="component" value="Unassembled WGS sequence"/>
</dbReference>
<proteinExistence type="predicted"/>
<dbReference type="PROSITE" id="PS51482">
    <property type="entry name" value="DEGV"/>
    <property type="match status" value="1"/>
</dbReference>
<protein>
    <submittedName>
        <fullName evidence="4">DegV family EDD domain-containing protein</fullName>
    </submittedName>
</protein>
<dbReference type="SUPFAM" id="SSF82549">
    <property type="entry name" value="DAK1/DegV-like"/>
    <property type="match status" value="1"/>
</dbReference>
<dbReference type="EMBL" id="WJQS01000003">
    <property type="protein sequence ID" value="MRI85283.1"/>
    <property type="molecule type" value="Genomic_DNA"/>
</dbReference>
<dbReference type="AlphaFoldDB" id="A0A6I2GY20"/>
<dbReference type="Gene3D" id="2.20.28.50">
    <property type="entry name" value="degv family protein"/>
    <property type="match status" value="1"/>
</dbReference>
<keyword evidence="6" id="KW-1185">Reference proteome</keyword>
<accession>A0A6I2GY20</accession>
<dbReference type="Proteomes" id="UP000430975">
    <property type="component" value="Unassembled WGS sequence"/>
</dbReference>